<dbReference type="EMBL" id="JANJHC010000037">
    <property type="protein sequence ID" value="MDA5624162.1"/>
    <property type="molecule type" value="Genomic_DNA"/>
</dbReference>
<dbReference type="Proteomes" id="UP001145481">
    <property type="component" value="Unassembled WGS sequence"/>
</dbReference>
<accession>A0A9X3URU2</accession>
<protein>
    <submittedName>
        <fullName evidence="1">Tail protein X</fullName>
    </submittedName>
</protein>
<evidence type="ECO:0000313" key="1">
    <source>
        <dbReference type="EMBL" id="MDA5624162.1"/>
    </source>
</evidence>
<evidence type="ECO:0000313" key="2">
    <source>
        <dbReference type="Proteomes" id="UP001145481"/>
    </source>
</evidence>
<comment type="caution">
    <text evidence="1">The sequence shown here is derived from an EMBL/GenBank/DDBJ whole genome shotgun (WGS) entry which is preliminary data.</text>
</comment>
<dbReference type="Gene3D" id="3.10.350.10">
    <property type="entry name" value="LysM domain"/>
    <property type="match status" value="1"/>
</dbReference>
<dbReference type="RefSeq" id="WP_151248975.1">
    <property type="nucleotide sequence ID" value="NZ_CP097794.1"/>
</dbReference>
<dbReference type="AlphaFoldDB" id="A0A9X3URU2"/>
<organism evidence="1 2">
    <name type="scientific">Pasteurella multocida</name>
    <dbReference type="NCBI Taxonomy" id="747"/>
    <lineage>
        <taxon>Bacteria</taxon>
        <taxon>Pseudomonadati</taxon>
        <taxon>Pseudomonadota</taxon>
        <taxon>Gammaproteobacteria</taxon>
        <taxon>Pasteurellales</taxon>
        <taxon>Pasteurellaceae</taxon>
        <taxon>Pasteurella</taxon>
    </lineage>
</organism>
<name>A0A9X3URU2_PASMD</name>
<sequence length="73" mass="8160">MDSVIQHQIKAGERWDLLAYHYYGDVGEVSRLIDANPHIPLCETLPVGQSLFVPVIAVKTTSQADLPPWMQEA</sequence>
<proteinExistence type="predicted"/>
<reference evidence="1" key="1">
    <citation type="submission" date="2022-07" db="EMBL/GenBank/DDBJ databases">
        <title>Genome-based characterization of novel serogroup A variants of Pasteurella multocida.</title>
        <authorList>
            <person name="Prajapati A."/>
            <person name="Yogisharadhya R."/>
            <person name="Mohanty N."/>
            <person name="Chanda M."/>
            <person name="Mendem S.K."/>
            <person name="Siddaramappa S."/>
            <person name="Shivachandra S.B."/>
        </authorList>
    </citation>
    <scope>NUCLEOTIDE SEQUENCE</scope>
    <source>
        <strain evidence="1">NIVEDIPm19</strain>
    </source>
</reference>
<dbReference type="InterPro" id="IPR036779">
    <property type="entry name" value="LysM_dom_sf"/>
</dbReference>
<dbReference type="Pfam" id="PF05489">
    <property type="entry name" value="Phage_tail_X"/>
    <property type="match status" value="1"/>
</dbReference>
<dbReference type="InterPro" id="IPR008861">
    <property type="entry name" value="GpX-like"/>
</dbReference>
<gene>
    <name evidence="1" type="ORF">NM948_11565</name>
</gene>